<name>A0A6M3L1K0_9ZZZZ</name>
<sequence>MRLKKGDKELVTKIKKVTAALLKNYKACSSEVERFNREFPGGADITLDNCHKAVTCDFNILWFASHCLPVPLWKAYEEGEAPLWKAYEEGIAPLWKAYEEGEAPLWKAYEEGKAPLWKAYEEGKAQLLYRILKKGG</sequence>
<accession>A0A6M3L1K0</accession>
<organism evidence="1">
    <name type="scientific">viral metagenome</name>
    <dbReference type="NCBI Taxonomy" id="1070528"/>
    <lineage>
        <taxon>unclassified sequences</taxon>
        <taxon>metagenomes</taxon>
        <taxon>organismal metagenomes</taxon>
    </lineage>
</organism>
<proteinExistence type="predicted"/>
<protein>
    <submittedName>
        <fullName evidence="1">Uncharacterized protein</fullName>
    </submittedName>
</protein>
<evidence type="ECO:0000313" key="1">
    <source>
        <dbReference type="EMBL" id="QJA88406.1"/>
    </source>
</evidence>
<dbReference type="AlphaFoldDB" id="A0A6M3L1K0"/>
<gene>
    <name evidence="1" type="ORF">MM415B02766_0006</name>
</gene>
<reference evidence="1" key="1">
    <citation type="submission" date="2020-03" db="EMBL/GenBank/DDBJ databases">
        <title>The deep terrestrial virosphere.</title>
        <authorList>
            <person name="Holmfeldt K."/>
            <person name="Nilsson E."/>
            <person name="Simone D."/>
            <person name="Lopez-Fernandez M."/>
            <person name="Wu X."/>
            <person name="de Brujin I."/>
            <person name="Lundin D."/>
            <person name="Andersson A."/>
            <person name="Bertilsson S."/>
            <person name="Dopson M."/>
        </authorList>
    </citation>
    <scope>NUCLEOTIDE SEQUENCE</scope>
    <source>
        <strain evidence="1">MM415B02766</strain>
    </source>
</reference>
<dbReference type="EMBL" id="MT142776">
    <property type="protein sequence ID" value="QJA88406.1"/>
    <property type="molecule type" value="Genomic_DNA"/>
</dbReference>